<dbReference type="RefSeq" id="WP_197443254.1">
    <property type="nucleotide sequence ID" value="NZ_CP036433.1"/>
</dbReference>
<protein>
    <recommendedName>
        <fullName evidence="2">SGNH hydrolase-type esterase domain-containing protein</fullName>
    </recommendedName>
</protein>
<evidence type="ECO:0000256" key="1">
    <source>
        <dbReference type="SAM" id="SignalP"/>
    </source>
</evidence>
<feature type="domain" description="SGNH hydrolase-type esterase" evidence="2">
    <location>
        <begin position="105"/>
        <end position="250"/>
    </location>
</feature>
<name>A0A518DSY7_9BACT</name>
<dbReference type="Pfam" id="PF13472">
    <property type="entry name" value="Lipase_GDSL_2"/>
    <property type="match status" value="1"/>
</dbReference>
<dbReference type="InterPro" id="IPR036514">
    <property type="entry name" value="SGNH_hydro_sf"/>
</dbReference>
<evidence type="ECO:0000313" key="3">
    <source>
        <dbReference type="EMBL" id="QDU94950.1"/>
    </source>
</evidence>
<organism evidence="3 4">
    <name type="scientific">Lignipirellula cremea</name>
    <dbReference type="NCBI Taxonomy" id="2528010"/>
    <lineage>
        <taxon>Bacteria</taxon>
        <taxon>Pseudomonadati</taxon>
        <taxon>Planctomycetota</taxon>
        <taxon>Planctomycetia</taxon>
        <taxon>Pirellulales</taxon>
        <taxon>Pirellulaceae</taxon>
        <taxon>Lignipirellula</taxon>
    </lineage>
</organism>
<dbReference type="AlphaFoldDB" id="A0A518DSY7"/>
<dbReference type="KEGG" id="lcre:Pla8534_27580"/>
<evidence type="ECO:0000259" key="2">
    <source>
        <dbReference type="Pfam" id="PF13472"/>
    </source>
</evidence>
<dbReference type="InterPro" id="IPR013830">
    <property type="entry name" value="SGNH_hydro"/>
</dbReference>
<dbReference type="PROSITE" id="PS51257">
    <property type="entry name" value="PROKAR_LIPOPROTEIN"/>
    <property type="match status" value="1"/>
</dbReference>
<proteinExistence type="predicted"/>
<evidence type="ECO:0000313" key="4">
    <source>
        <dbReference type="Proteomes" id="UP000317648"/>
    </source>
</evidence>
<keyword evidence="1" id="KW-0732">Signal</keyword>
<dbReference type="GO" id="GO:0016788">
    <property type="term" value="F:hydrolase activity, acting on ester bonds"/>
    <property type="evidence" value="ECO:0007669"/>
    <property type="project" value="UniProtKB-ARBA"/>
</dbReference>
<sequence precursor="true">MTKTYSPGNLGRWTLAVIVSLACAGALPAGRSATAAEPPAKPEGVTVANPTVGLPPFQFSEAQKSDGFFKSFEKFDQEDTGRTIAEDEILVLGSSSIVGWRSMEADLRPLKVIRRGFGGSRMKNVLLYKDFFRRYQAKRIVIYEGDNDLAGSSKLDPADFLLQCQEFVEYVRLKSPDTKFYFLSIKPSTARMKKWPVMSEGNRLLKAYAESDPNIEYLDVASRMLHPDGTIRQELIGKDGVHMTRAGYEVWTEVVRSQFTE</sequence>
<dbReference type="SUPFAM" id="SSF52266">
    <property type="entry name" value="SGNH hydrolase"/>
    <property type="match status" value="1"/>
</dbReference>
<dbReference type="Proteomes" id="UP000317648">
    <property type="component" value="Chromosome"/>
</dbReference>
<feature type="signal peptide" evidence="1">
    <location>
        <begin position="1"/>
        <end position="35"/>
    </location>
</feature>
<reference evidence="3 4" key="1">
    <citation type="submission" date="2019-02" db="EMBL/GenBank/DDBJ databases">
        <title>Deep-cultivation of Planctomycetes and their phenomic and genomic characterization uncovers novel biology.</title>
        <authorList>
            <person name="Wiegand S."/>
            <person name="Jogler M."/>
            <person name="Boedeker C."/>
            <person name="Pinto D."/>
            <person name="Vollmers J."/>
            <person name="Rivas-Marin E."/>
            <person name="Kohn T."/>
            <person name="Peeters S.H."/>
            <person name="Heuer A."/>
            <person name="Rast P."/>
            <person name="Oberbeckmann S."/>
            <person name="Bunk B."/>
            <person name="Jeske O."/>
            <person name="Meyerdierks A."/>
            <person name="Storesund J.E."/>
            <person name="Kallscheuer N."/>
            <person name="Luecker S."/>
            <person name="Lage O.M."/>
            <person name="Pohl T."/>
            <person name="Merkel B.J."/>
            <person name="Hornburger P."/>
            <person name="Mueller R.-W."/>
            <person name="Bruemmer F."/>
            <person name="Labrenz M."/>
            <person name="Spormann A.M."/>
            <person name="Op den Camp H."/>
            <person name="Overmann J."/>
            <person name="Amann R."/>
            <person name="Jetten M.S.M."/>
            <person name="Mascher T."/>
            <person name="Medema M.H."/>
            <person name="Devos D.P."/>
            <person name="Kaster A.-K."/>
            <person name="Ovreas L."/>
            <person name="Rohde M."/>
            <person name="Galperin M.Y."/>
            <person name="Jogler C."/>
        </authorList>
    </citation>
    <scope>NUCLEOTIDE SEQUENCE [LARGE SCALE GENOMIC DNA]</scope>
    <source>
        <strain evidence="3 4">Pla85_3_4</strain>
    </source>
</reference>
<dbReference type="EMBL" id="CP036433">
    <property type="protein sequence ID" value="QDU94950.1"/>
    <property type="molecule type" value="Genomic_DNA"/>
</dbReference>
<gene>
    <name evidence="3" type="ORF">Pla8534_27580</name>
</gene>
<dbReference type="Gene3D" id="3.40.50.1110">
    <property type="entry name" value="SGNH hydrolase"/>
    <property type="match status" value="1"/>
</dbReference>
<feature type="chain" id="PRO_5022152109" description="SGNH hydrolase-type esterase domain-containing protein" evidence="1">
    <location>
        <begin position="36"/>
        <end position="261"/>
    </location>
</feature>
<keyword evidence="4" id="KW-1185">Reference proteome</keyword>
<accession>A0A518DSY7</accession>